<gene>
    <name evidence="2" type="ORF">GCM10023189_11960</name>
</gene>
<reference evidence="3" key="1">
    <citation type="journal article" date="2019" name="Int. J. Syst. Evol. Microbiol.">
        <title>The Global Catalogue of Microorganisms (GCM) 10K type strain sequencing project: providing services to taxonomists for standard genome sequencing and annotation.</title>
        <authorList>
            <consortium name="The Broad Institute Genomics Platform"/>
            <consortium name="The Broad Institute Genome Sequencing Center for Infectious Disease"/>
            <person name="Wu L."/>
            <person name="Ma J."/>
        </authorList>
    </citation>
    <scope>NUCLEOTIDE SEQUENCE [LARGE SCALE GENOMIC DNA]</scope>
    <source>
        <strain evidence="3">JCM 17927</strain>
    </source>
</reference>
<evidence type="ECO:0000256" key="1">
    <source>
        <dbReference type="SAM" id="MobiDB-lite"/>
    </source>
</evidence>
<dbReference type="Pfam" id="PF07924">
    <property type="entry name" value="NuiA"/>
    <property type="match status" value="1"/>
</dbReference>
<proteinExistence type="predicted"/>
<keyword evidence="3" id="KW-1185">Reference proteome</keyword>
<dbReference type="EMBL" id="BAABHD010000012">
    <property type="protein sequence ID" value="GAA4450797.1"/>
    <property type="molecule type" value="Genomic_DNA"/>
</dbReference>
<comment type="caution">
    <text evidence="2">The sequence shown here is derived from an EMBL/GenBank/DDBJ whole genome shotgun (WGS) entry which is preliminary data.</text>
</comment>
<feature type="compositionally biased region" description="Basic and acidic residues" evidence="1">
    <location>
        <begin position="1"/>
        <end position="14"/>
    </location>
</feature>
<dbReference type="InterPro" id="IPR036587">
    <property type="entry name" value="NucleaseA_inhib-like_sf"/>
</dbReference>
<protein>
    <recommendedName>
        <fullName evidence="4">Nuclease A inhibitor-like protein</fullName>
    </recommendedName>
</protein>
<organism evidence="2 3">
    <name type="scientific">Nibrella saemangeumensis</name>
    <dbReference type="NCBI Taxonomy" id="1084526"/>
    <lineage>
        <taxon>Bacteria</taxon>
        <taxon>Pseudomonadati</taxon>
        <taxon>Bacteroidota</taxon>
        <taxon>Cytophagia</taxon>
        <taxon>Cytophagales</taxon>
        <taxon>Spirosomataceae</taxon>
        <taxon>Nibrella</taxon>
    </lineage>
</organism>
<sequence>MEDKKPEENTKSPDDNSSQLNEPLEPLLTDLYYPSESDEPVTFITGPTADEGPLTDKQIREWLQVPDATPIEERPEADFWAPVTEEKDWYGEEEKARTETFKQVKATIEQHLTDRQFFRVGETEIDLYLLGRRPDGTRAGLKTMIVET</sequence>
<evidence type="ECO:0000313" key="2">
    <source>
        <dbReference type="EMBL" id="GAA4450797.1"/>
    </source>
</evidence>
<dbReference type="RefSeq" id="WP_345241562.1">
    <property type="nucleotide sequence ID" value="NZ_BAABHD010000012.1"/>
</dbReference>
<evidence type="ECO:0000313" key="3">
    <source>
        <dbReference type="Proteomes" id="UP001501175"/>
    </source>
</evidence>
<dbReference type="Gene3D" id="3.40.1460.10">
    <property type="entry name" value="Nuclease A inhibitor-like"/>
    <property type="match status" value="1"/>
</dbReference>
<accession>A0ABP8ML50</accession>
<evidence type="ECO:0008006" key="4">
    <source>
        <dbReference type="Google" id="ProtNLM"/>
    </source>
</evidence>
<dbReference type="InterPro" id="IPR012489">
    <property type="entry name" value="NucleaseA_inhib-like"/>
</dbReference>
<dbReference type="SUPFAM" id="SSF82602">
    <property type="entry name" value="Nuclease A inhibitor (NuiA)"/>
    <property type="match status" value="1"/>
</dbReference>
<dbReference type="Proteomes" id="UP001501175">
    <property type="component" value="Unassembled WGS sequence"/>
</dbReference>
<name>A0ABP8ML50_9BACT</name>
<feature type="region of interest" description="Disordered" evidence="1">
    <location>
        <begin position="1"/>
        <end position="54"/>
    </location>
</feature>